<accession>A0ABQ8J8L7</accession>
<dbReference type="InterPro" id="IPR015424">
    <property type="entry name" value="PyrdxlP-dep_Trfase"/>
</dbReference>
<feature type="compositionally biased region" description="Low complexity" evidence="13">
    <location>
        <begin position="1508"/>
        <end position="1525"/>
    </location>
</feature>
<feature type="region of interest" description="Disordered" evidence="13">
    <location>
        <begin position="284"/>
        <end position="303"/>
    </location>
</feature>
<dbReference type="InterPro" id="IPR042089">
    <property type="entry name" value="Peptidase_M13_dom_2"/>
</dbReference>
<dbReference type="EMBL" id="NJHN03000062">
    <property type="protein sequence ID" value="KAH9418928.1"/>
    <property type="molecule type" value="Genomic_DNA"/>
</dbReference>
<feature type="region of interest" description="Disordered" evidence="13">
    <location>
        <begin position="1508"/>
        <end position="1567"/>
    </location>
</feature>
<feature type="domain" description="Peptidase M13 C-terminal" evidence="15">
    <location>
        <begin position="571"/>
        <end position="777"/>
    </location>
</feature>
<dbReference type="InterPro" id="IPR000718">
    <property type="entry name" value="Peptidase_M13"/>
</dbReference>
<keyword evidence="14" id="KW-0812">Transmembrane</keyword>
<reference evidence="17 18" key="2">
    <citation type="journal article" date="2022" name="Mol. Biol. Evol.">
        <title>Comparative Genomics Reveals Insights into the Divergent Evolution of Astigmatic Mites and Household Pest Adaptations.</title>
        <authorList>
            <person name="Xiong Q."/>
            <person name="Wan A.T."/>
            <person name="Liu X."/>
            <person name="Fung C.S."/>
            <person name="Xiao X."/>
            <person name="Malainual N."/>
            <person name="Hou J."/>
            <person name="Wang L."/>
            <person name="Wang M."/>
            <person name="Yang K.Y."/>
            <person name="Cui Y."/>
            <person name="Leung E.L."/>
            <person name="Nong W."/>
            <person name="Shin S.K."/>
            <person name="Au S.W."/>
            <person name="Jeong K.Y."/>
            <person name="Chew F.T."/>
            <person name="Hui J.H."/>
            <person name="Leung T.F."/>
            <person name="Tungtrongchitr A."/>
            <person name="Zhong N."/>
            <person name="Liu Z."/>
            <person name="Tsui S.K."/>
        </authorList>
    </citation>
    <scope>NUCLEOTIDE SEQUENCE [LARGE SCALE GENOMIC DNA]</scope>
    <source>
        <strain evidence="17">Derp</strain>
    </source>
</reference>
<dbReference type="PANTHER" id="PTHR11999:SF70">
    <property type="entry name" value="MIP05841P"/>
    <property type="match status" value="1"/>
</dbReference>
<keyword evidence="18" id="KW-1185">Reference proteome</keyword>
<evidence type="ECO:0000256" key="6">
    <source>
        <dbReference type="ARBA" id="ARBA00022723"/>
    </source>
</evidence>
<evidence type="ECO:0000259" key="15">
    <source>
        <dbReference type="Pfam" id="PF01431"/>
    </source>
</evidence>
<dbReference type="InterPro" id="IPR021115">
    <property type="entry name" value="Pyridoxal-P_BS"/>
</dbReference>
<dbReference type="PRINTS" id="PR00800">
    <property type="entry name" value="YHDCRBOXLASE"/>
</dbReference>
<keyword evidence="8" id="KW-0378">Hydrolase</keyword>
<evidence type="ECO:0000259" key="16">
    <source>
        <dbReference type="Pfam" id="PF05649"/>
    </source>
</evidence>
<feature type="compositionally biased region" description="Basic and acidic residues" evidence="13">
    <location>
        <begin position="1543"/>
        <end position="1554"/>
    </location>
</feature>
<keyword evidence="14" id="KW-0472">Membrane</keyword>
<dbReference type="Gene3D" id="1.20.1340.10">
    <property type="entry name" value="dopa decarboxylase, N-terminal domain"/>
    <property type="match status" value="1"/>
</dbReference>
<evidence type="ECO:0000256" key="3">
    <source>
        <dbReference type="ARBA" id="ARBA00007357"/>
    </source>
</evidence>
<dbReference type="Gene3D" id="3.40.390.10">
    <property type="entry name" value="Collagenase (Catalytic Domain)"/>
    <property type="match status" value="1"/>
</dbReference>
<organism evidence="17 18">
    <name type="scientific">Dermatophagoides pteronyssinus</name>
    <name type="common">European house dust mite</name>
    <dbReference type="NCBI Taxonomy" id="6956"/>
    <lineage>
        <taxon>Eukaryota</taxon>
        <taxon>Metazoa</taxon>
        <taxon>Ecdysozoa</taxon>
        <taxon>Arthropoda</taxon>
        <taxon>Chelicerata</taxon>
        <taxon>Arachnida</taxon>
        <taxon>Acari</taxon>
        <taxon>Acariformes</taxon>
        <taxon>Sarcoptiformes</taxon>
        <taxon>Astigmata</taxon>
        <taxon>Psoroptidia</taxon>
        <taxon>Analgoidea</taxon>
        <taxon>Pyroglyphidae</taxon>
        <taxon>Dermatophagoidinae</taxon>
        <taxon>Dermatophagoides</taxon>
    </lineage>
</organism>
<feature type="compositionally biased region" description="Low complexity" evidence="13">
    <location>
        <begin position="1555"/>
        <end position="1567"/>
    </location>
</feature>
<dbReference type="PROSITE" id="PS51885">
    <property type="entry name" value="NEPRILYSIN"/>
    <property type="match status" value="1"/>
</dbReference>
<dbReference type="Proteomes" id="UP000887458">
    <property type="component" value="Unassembled WGS sequence"/>
</dbReference>
<dbReference type="InterPro" id="IPR018497">
    <property type="entry name" value="Peptidase_M13_C"/>
</dbReference>
<keyword evidence="7" id="KW-0210">Decarboxylase</keyword>
<dbReference type="InterPro" id="IPR008753">
    <property type="entry name" value="Peptidase_M13_N"/>
</dbReference>
<dbReference type="PROSITE" id="PS00392">
    <property type="entry name" value="DDC_GAD_HDC_YDC"/>
    <property type="match status" value="1"/>
</dbReference>
<keyword evidence="5" id="KW-0645">Protease</keyword>
<comment type="cofactor">
    <cofactor evidence="2">
        <name>Zn(2+)</name>
        <dbReference type="ChEBI" id="CHEBI:29105"/>
    </cofactor>
</comment>
<evidence type="ECO:0000256" key="7">
    <source>
        <dbReference type="ARBA" id="ARBA00022793"/>
    </source>
</evidence>
<dbReference type="SUPFAM" id="SSF53383">
    <property type="entry name" value="PLP-dependent transferases"/>
    <property type="match status" value="1"/>
</dbReference>
<dbReference type="InterPro" id="IPR002129">
    <property type="entry name" value="PyrdxlP-dep_de-COase"/>
</dbReference>
<feature type="region of interest" description="Disordered" evidence="13">
    <location>
        <begin position="880"/>
        <end position="938"/>
    </location>
</feature>
<dbReference type="InterPro" id="IPR024079">
    <property type="entry name" value="MetalloPept_cat_dom_sf"/>
</dbReference>
<evidence type="ECO:0008006" key="19">
    <source>
        <dbReference type="Google" id="ProtNLM"/>
    </source>
</evidence>
<evidence type="ECO:0000256" key="2">
    <source>
        <dbReference type="ARBA" id="ARBA00001947"/>
    </source>
</evidence>
<evidence type="ECO:0000256" key="5">
    <source>
        <dbReference type="ARBA" id="ARBA00022670"/>
    </source>
</evidence>
<gene>
    <name evidence="17" type="ORF">DERP_004256</name>
</gene>
<evidence type="ECO:0000313" key="18">
    <source>
        <dbReference type="Proteomes" id="UP000887458"/>
    </source>
</evidence>
<name>A0ABQ8J8L7_DERPT</name>
<sequence>MNQIIHVSSMNDSETGSSSSSVEKNSFTSEDKLKSSEFRCRITFVRSHLWTWILILLCLIFILISLLIGFLIITIRSQQNSSSLCLSVDCITASAEMLTSMNSEIDPCIDFYEYSCGGWIRTNSMSDDESRADTYSVIRNQMSEKLKLLLEEPITEADNEAIRKVKNFYLSCVDTKLIEQRAERPLLDLLDQEFGGWSLIGRETEKLTTMDWVTMMGILRQYNNEIIIGHNVGPNDANSSLYSIKIYPGGLGMSSSDFYLNKSSKNYQSYRQLMIKTVNLLMQPSSSSNQNQHQHQHQQLQSNETIQRIHTDIDDILEFETRLANISSMFEKTGGAAYQRMPVNKLAKLVPKINWQKYFELTIPQPLNDTESIGIFGFDYFLDVQDITQTVPERIIKNYLLWRFVMNRIKNLDQRFENILEDYYRDQYGTKSIPARWKKCIDFVNGNLGTAVSALYVRKYFDLESKQKAEEMIKNIKKEFMLILDEVEWMDDETRNDAKKKAEMMEEHIGFPDYILDPVLLDKDFDHLEFENSTYFENVVGYLRNSTKKSQGKLSSVDDRTKWTVMPSVVNAQYHRFRNLMSFPAAILQSPFFNKNYPPALNYGAIGSVIGHELTHGFDSNGRHHDQFGNQRLWWHPNTVDRFIKKSSCMIMQYNNYTVKIHGETLNANGLLTLGENIADNGGVKQSYRAFRRSQQQRPNEFYLPGLNMTHDQLFFLKFAQSWCQIMTDEGMIDALKTWRHSLGKFRVIGTLSNFAEFSKAYKCQPGTPMNPREKCSNLNLTIDKLWHFDWLCYLRLLGECRSFLNGTSTSAAATTVSKNVVAIIDENENDEDDGDNINESSKITIEPEQQQQQTMNLNHAEKFKCLFNDLQENFKNFTQQLHSPSPSSSSMINNNDNCHNDDDDNDDYNDPPFLDHHRNNRHSSRKIKTKQKSGTCMNTEEFRRRGKEMVDYIADYMETIHKRRVTPNVEPGYLKDFLPESAPIEGESWDNIMDDFEKLIMPGVTHWQHPRFHAYFPAGNSYPSILADMISDGIGCVGFSWAASPACTELEIIMLDWVGKMIGLPEQFLCFSNHSSRGGGVIQGSASDCVLVSLLAARCAAIKELQTKLQKDSKNEQQIDESSLLSKLVGYCSKEAHSCVEKAAMIALVKLRILDTDENFSLRGQSLREAMDEDKRNGLIPFFVSATLGTTSCCSFDALNEIGPICSRENIWLHVDAAYAGNAFICPEFQYLMKGIEHASSFNMNPNKWMLVNFDCSLLWVRDRFKLTQALVVDPLYLQHSFSERAIDYRHWGIPLSRRFRSLKLWFVIRNYGIEGLQRYIREHVRLAKRFERLLRKDDRFEVVNQVKLGLVCFRLKSSDVTNQKFLSTVNASGKLHMVPASLNGKYVTRFCVCAQNASNDDIDHAYNVIAQFATDLFEIIEMEDKKKPLTITETTIVTALITPTTTTTTANIIMKDTNNEDNESVDEVFMLDRKRQMSLRYKRSFFVRMVSDPKLYNPKIVKALNNTNSSSQSSLDNSQQQQQPIAHIPNPNPNDSNINDNRSDADNERHTTSESNESSSTKNSN</sequence>
<feature type="transmembrane region" description="Helical" evidence="14">
    <location>
        <begin position="49"/>
        <end position="73"/>
    </location>
</feature>
<dbReference type="InterPro" id="IPR015422">
    <property type="entry name" value="PyrdxlP-dep_Trfase_small"/>
</dbReference>
<dbReference type="InterPro" id="IPR015421">
    <property type="entry name" value="PyrdxlP-dep_Trfase_major"/>
</dbReference>
<comment type="similarity">
    <text evidence="3">Belongs to the peptidase M13 family.</text>
</comment>
<keyword evidence="6" id="KW-0479">Metal-binding</keyword>
<keyword evidence="11" id="KW-0482">Metalloprotease</keyword>
<keyword evidence="10" id="KW-0663">Pyridoxal phosphate</keyword>
<dbReference type="Gene3D" id="3.90.1150.10">
    <property type="entry name" value="Aspartate Aminotransferase, domain 1"/>
    <property type="match status" value="1"/>
</dbReference>
<evidence type="ECO:0000256" key="10">
    <source>
        <dbReference type="ARBA" id="ARBA00022898"/>
    </source>
</evidence>
<dbReference type="CDD" id="cd06450">
    <property type="entry name" value="DOPA_deC_like"/>
    <property type="match status" value="1"/>
</dbReference>
<keyword evidence="14" id="KW-1133">Transmembrane helix</keyword>
<dbReference type="Gene3D" id="3.40.640.10">
    <property type="entry name" value="Type I PLP-dependent aspartate aminotransferase-like (Major domain)"/>
    <property type="match status" value="1"/>
</dbReference>
<comment type="cofactor">
    <cofactor evidence="1">
        <name>pyridoxal 5'-phosphate</name>
        <dbReference type="ChEBI" id="CHEBI:597326"/>
    </cofactor>
</comment>
<keyword evidence="12" id="KW-0456">Lyase</keyword>
<dbReference type="InterPro" id="IPR010977">
    <property type="entry name" value="Aromatic_deC"/>
</dbReference>
<evidence type="ECO:0000256" key="13">
    <source>
        <dbReference type="SAM" id="MobiDB-lite"/>
    </source>
</evidence>
<proteinExistence type="inferred from homology"/>
<dbReference type="Pfam" id="PF05649">
    <property type="entry name" value="Peptidase_M13_N"/>
    <property type="match status" value="1"/>
</dbReference>
<evidence type="ECO:0000256" key="8">
    <source>
        <dbReference type="ARBA" id="ARBA00022801"/>
    </source>
</evidence>
<feature type="compositionally biased region" description="Basic residues" evidence="13">
    <location>
        <begin position="919"/>
        <end position="932"/>
    </location>
</feature>
<feature type="domain" description="Peptidase M13 N-terminal" evidence="16">
    <location>
        <begin position="107"/>
        <end position="512"/>
    </location>
</feature>
<evidence type="ECO:0000256" key="11">
    <source>
        <dbReference type="ARBA" id="ARBA00023049"/>
    </source>
</evidence>
<reference evidence="17 18" key="1">
    <citation type="journal article" date="2018" name="J. Allergy Clin. Immunol.">
        <title>High-quality assembly of Dermatophagoides pteronyssinus genome and transcriptome reveals a wide range of novel allergens.</title>
        <authorList>
            <person name="Liu X.Y."/>
            <person name="Yang K.Y."/>
            <person name="Wang M.Q."/>
            <person name="Kwok J.S."/>
            <person name="Zeng X."/>
            <person name="Yang Z."/>
            <person name="Xiao X.J."/>
            <person name="Lau C.P."/>
            <person name="Li Y."/>
            <person name="Huang Z.M."/>
            <person name="Ba J.G."/>
            <person name="Yim A.K."/>
            <person name="Ouyang C.Y."/>
            <person name="Ngai S.M."/>
            <person name="Chan T.F."/>
            <person name="Leung E.L."/>
            <person name="Liu L."/>
            <person name="Liu Z.G."/>
            <person name="Tsui S.K."/>
        </authorList>
    </citation>
    <scope>NUCLEOTIDE SEQUENCE [LARGE SCALE GENOMIC DNA]</scope>
    <source>
        <strain evidence="17">Derp</strain>
    </source>
</reference>
<dbReference type="SUPFAM" id="SSF55486">
    <property type="entry name" value="Metalloproteases ('zincins'), catalytic domain"/>
    <property type="match status" value="1"/>
</dbReference>
<dbReference type="PANTHER" id="PTHR11999">
    <property type="entry name" value="GROUP II PYRIDOXAL-5-PHOSPHATE DECARBOXYLASE"/>
    <property type="match status" value="1"/>
</dbReference>
<protein>
    <recommendedName>
        <fullName evidence="19">Endothelin-converting enzyme homolog</fullName>
    </recommendedName>
</protein>
<evidence type="ECO:0000256" key="1">
    <source>
        <dbReference type="ARBA" id="ARBA00001933"/>
    </source>
</evidence>
<dbReference type="CDD" id="cd08662">
    <property type="entry name" value="M13"/>
    <property type="match status" value="1"/>
</dbReference>
<feature type="region of interest" description="Disordered" evidence="13">
    <location>
        <begin position="1"/>
        <end position="24"/>
    </location>
</feature>
<evidence type="ECO:0000256" key="12">
    <source>
        <dbReference type="ARBA" id="ARBA00023239"/>
    </source>
</evidence>
<keyword evidence="9" id="KW-0862">Zinc</keyword>
<evidence type="ECO:0000313" key="17">
    <source>
        <dbReference type="EMBL" id="KAH9418928.1"/>
    </source>
</evidence>
<evidence type="ECO:0000256" key="14">
    <source>
        <dbReference type="SAM" id="Phobius"/>
    </source>
</evidence>
<dbReference type="Pfam" id="PF00282">
    <property type="entry name" value="Pyridoxal_deC"/>
    <property type="match status" value="1"/>
</dbReference>
<comment type="caution">
    <text evidence="17">The sequence shown here is derived from an EMBL/GenBank/DDBJ whole genome shotgun (WGS) entry which is preliminary data.</text>
</comment>
<feature type="compositionally biased region" description="Low complexity" evidence="13">
    <location>
        <begin position="884"/>
        <end position="898"/>
    </location>
</feature>
<comment type="similarity">
    <text evidence="4">Belongs to the group II decarboxylase family.</text>
</comment>
<dbReference type="Pfam" id="PF01431">
    <property type="entry name" value="Peptidase_M13"/>
    <property type="match status" value="1"/>
</dbReference>
<evidence type="ECO:0000256" key="4">
    <source>
        <dbReference type="ARBA" id="ARBA00009533"/>
    </source>
</evidence>
<dbReference type="Gene3D" id="1.10.1380.10">
    <property type="entry name" value="Neutral endopeptidase , domain2"/>
    <property type="match status" value="1"/>
</dbReference>
<feature type="compositionally biased region" description="Low complexity" evidence="13">
    <location>
        <begin position="8"/>
        <end position="24"/>
    </location>
</feature>
<evidence type="ECO:0000256" key="9">
    <source>
        <dbReference type="ARBA" id="ARBA00022833"/>
    </source>
</evidence>